<comment type="caution">
    <text evidence="2">The sequence shown here is derived from an EMBL/GenBank/DDBJ whole genome shotgun (WGS) entry which is preliminary data.</text>
</comment>
<dbReference type="OrthoDB" id="5293267at2"/>
<dbReference type="GO" id="GO:0005737">
    <property type="term" value="C:cytoplasm"/>
    <property type="evidence" value="ECO:0007669"/>
    <property type="project" value="TreeGrafter"/>
</dbReference>
<dbReference type="CDD" id="cd04301">
    <property type="entry name" value="NAT_SF"/>
    <property type="match status" value="1"/>
</dbReference>
<dbReference type="EMBL" id="VANP01000005">
    <property type="protein sequence ID" value="TLP59730.1"/>
    <property type="molecule type" value="Genomic_DNA"/>
</dbReference>
<dbReference type="PANTHER" id="PTHR43441">
    <property type="entry name" value="RIBOSOMAL-PROTEIN-SERINE ACETYLTRANSFERASE"/>
    <property type="match status" value="1"/>
</dbReference>
<dbReference type="Proteomes" id="UP000309033">
    <property type="component" value="Unassembled WGS sequence"/>
</dbReference>
<accession>A0A5R8Z241</accession>
<organism evidence="2 3">
    <name type="scientific">Microbispora triticiradicis</name>
    <dbReference type="NCBI Taxonomy" id="2200763"/>
    <lineage>
        <taxon>Bacteria</taxon>
        <taxon>Bacillati</taxon>
        <taxon>Actinomycetota</taxon>
        <taxon>Actinomycetes</taxon>
        <taxon>Streptosporangiales</taxon>
        <taxon>Streptosporangiaceae</taxon>
        <taxon>Microbispora</taxon>
    </lineage>
</organism>
<dbReference type="PROSITE" id="PS51186">
    <property type="entry name" value="GNAT"/>
    <property type="match status" value="2"/>
</dbReference>
<dbReference type="Pfam" id="PF13302">
    <property type="entry name" value="Acetyltransf_3"/>
    <property type="match status" value="2"/>
</dbReference>
<dbReference type="AlphaFoldDB" id="A0A5R8Z241"/>
<dbReference type="GO" id="GO:0008999">
    <property type="term" value="F:protein-N-terminal-alanine acetyltransferase activity"/>
    <property type="evidence" value="ECO:0007669"/>
    <property type="project" value="TreeGrafter"/>
</dbReference>
<feature type="domain" description="N-acetyltransferase" evidence="1">
    <location>
        <begin position="12"/>
        <end position="178"/>
    </location>
</feature>
<dbReference type="GO" id="GO:1990189">
    <property type="term" value="F:protein N-terminal-serine acetyltransferase activity"/>
    <property type="evidence" value="ECO:0007669"/>
    <property type="project" value="TreeGrafter"/>
</dbReference>
<evidence type="ECO:0000313" key="2">
    <source>
        <dbReference type="EMBL" id="TLP59730.1"/>
    </source>
</evidence>
<dbReference type="InterPro" id="IPR016181">
    <property type="entry name" value="Acyl_CoA_acyltransferase"/>
</dbReference>
<dbReference type="PANTHER" id="PTHR43441:SF10">
    <property type="entry name" value="ACETYLTRANSFERASE"/>
    <property type="match status" value="1"/>
</dbReference>
<dbReference type="Gene3D" id="3.40.630.30">
    <property type="match status" value="2"/>
</dbReference>
<proteinExistence type="predicted"/>
<evidence type="ECO:0000313" key="3">
    <source>
        <dbReference type="Proteomes" id="UP000309033"/>
    </source>
</evidence>
<reference evidence="2" key="1">
    <citation type="submission" date="2019-05" db="EMBL/GenBank/DDBJ databases">
        <title>Isolation, diversity and antifungal activity of Actinobacteria from wheat.</title>
        <authorList>
            <person name="Yu B."/>
        </authorList>
    </citation>
    <scope>NUCLEOTIDE SEQUENCE [LARGE SCALE GENOMIC DNA]</scope>
    <source>
        <strain evidence="2">NEAU-HEGS1-5</strain>
    </source>
</reference>
<feature type="domain" description="N-acetyltransferase" evidence="1">
    <location>
        <begin position="205"/>
        <end position="371"/>
    </location>
</feature>
<evidence type="ECO:0000259" key="1">
    <source>
        <dbReference type="PROSITE" id="PS51186"/>
    </source>
</evidence>
<sequence length="371" mass="39635">MLPQEAIPAGPAVLRLPVEGDADQIARACSDPGIPRYVPFMPSPYTRDDALTWITKTVPEKWGDGGAYFVVADPATDEVLGAAGLQPRDRFGASDVGYWLAPWARGRGVATAAVRVLAERAFALGVTRISLLADVDNIPSQRVAFRSGFAHEGVLRGAGIPRGDTSSDVAVFGRLSTDPGDPITPFLPFFPGGSLDGGSLTDGVVRLTPLTTADAADHFALASVPDVTESHVPPRQPVYAGSELVCRYARHRWLTGQRIDAAIRDERTGEFAGDIQLTGVVPDLGQAMLGYSLLPAFRGRGLVTRAVTLLIDWAFGQTPLRRIVAGTTTGNTASHRVLERAGFTREHLVRGLLPGPGGTRVDDLQWARTRD</sequence>
<protein>
    <submittedName>
        <fullName evidence="2">GNAT N-acetyltransferase</fullName>
    </submittedName>
</protein>
<dbReference type="InterPro" id="IPR000182">
    <property type="entry name" value="GNAT_dom"/>
</dbReference>
<dbReference type="SUPFAM" id="SSF55729">
    <property type="entry name" value="Acyl-CoA N-acyltransferases (Nat)"/>
    <property type="match status" value="2"/>
</dbReference>
<name>A0A5R8Z241_9ACTN</name>
<dbReference type="InterPro" id="IPR051908">
    <property type="entry name" value="Ribosomal_N-acetyltransferase"/>
</dbReference>
<keyword evidence="3" id="KW-1185">Reference proteome</keyword>
<gene>
    <name evidence="2" type="ORF">FED44_15770</name>
</gene>